<comment type="caution">
    <text evidence="1">The sequence shown here is derived from an EMBL/GenBank/DDBJ whole genome shotgun (WGS) entry which is preliminary data.</text>
</comment>
<keyword evidence="2" id="KW-1185">Reference proteome</keyword>
<dbReference type="EMBL" id="CM042034">
    <property type="protein sequence ID" value="KAI3763055.1"/>
    <property type="molecule type" value="Genomic_DNA"/>
</dbReference>
<reference evidence="2" key="1">
    <citation type="journal article" date="2022" name="Mol. Ecol. Resour.">
        <title>The genomes of chicory, endive, great burdock and yacon provide insights into Asteraceae palaeo-polyploidization history and plant inulin production.</title>
        <authorList>
            <person name="Fan W."/>
            <person name="Wang S."/>
            <person name="Wang H."/>
            <person name="Wang A."/>
            <person name="Jiang F."/>
            <person name="Liu H."/>
            <person name="Zhao H."/>
            <person name="Xu D."/>
            <person name="Zhang Y."/>
        </authorList>
    </citation>
    <scope>NUCLEOTIDE SEQUENCE [LARGE SCALE GENOMIC DNA]</scope>
    <source>
        <strain evidence="2">cv. Yunnan</strain>
    </source>
</reference>
<evidence type="ECO:0000313" key="1">
    <source>
        <dbReference type="EMBL" id="KAI3763055.1"/>
    </source>
</evidence>
<protein>
    <submittedName>
        <fullName evidence="1">Uncharacterized protein</fullName>
    </submittedName>
</protein>
<accession>A0ACB9EWQ4</accession>
<proteinExistence type="predicted"/>
<name>A0ACB9EWQ4_9ASTR</name>
<evidence type="ECO:0000313" key="2">
    <source>
        <dbReference type="Proteomes" id="UP001056120"/>
    </source>
</evidence>
<sequence length="67" mass="7792">MKKGDDVVPEKPYQVICHIFSGRSRGFGFVTMSSVEEFEEVVCKFYGYISHLSFEPFETDRSYMGEH</sequence>
<dbReference type="Proteomes" id="UP001056120">
    <property type="component" value="Linkage Group LG17"/>
</dbReference>
<organism evidence="1 2">
    <name type="scientific">Smallanthus sonchifolius</name>
    <dbReference type="NCBI Taxonomy" id="185202"/>
    <lineage>
        <taxon>Eukaryota</taxon>
        <taxon>Viridiplantae</taxon>
        <taxon>Streptophyta</taxon>
        <taxon>Embryophyta</taxon>
        <taxon>Tracheophyta</taxon>
        <taxon>Spermatophyta</taxon>
        <taxon>Magnoliopsida</taxon>
        <taxon>eudicotyledons</taxon>
        <taxon>Gunneridae</taxon>
        <taxon>Pentapetalae</taxon>
        <taxon>asterids</taxon>
        <taxon>campanulids</taxon>
        <taxon>Asterales</taxon>
        <taxon>Asteraceae</taxon>
        <taxon>Asteroideae</taxon>
        <taxon>Heliantheae alliance</taxon>
        <taxon>Millerieae</taxon>
        <taxon>Smallanthus</taxon>
    </lineage>
</organism>
<gene>
    <name evidence="1" type="ORF">L1987_53505</name>
</gene>
<reference evidence="1 2" key="2">
    <citation type="journal article" date="2022" name="Mol. Ecol. Resour.">
        <title>The genomes of chicory, endive, great burdock and yacon provide insights into Asteraceae paleo-polyploidization history and plant inulin production.</title>
        <authorList>
            <person name="Fan W."/>
            <person name="Wang S."/>
            <person name="Wang H."/>
            <person name="Wang A."/>
            <person name="Jiang F."/>
            <person name="Liu H."/>
            <person name="Zhao H."/>
            <person name="Xu D."/>
            <person name="Zhang Y."/>
        </authorList>
    </citation>
    <scope>NUCLEOTIDE SEQUENCE [LARGE SCALE GENOMIC DNA]</scope>
    <source>
        <strain evidence="2">cv. Yunnan</strain>
        <tissue evidence="1">Leaves</tissue>
    </source>
</reference>